<keyword evidence="9 11" id="KW-0472">Membrane</keyword>
<keyword evidence="6" id="KW-0408">Iron</keyword>
<keyword evidence="4" id="KW-0410">Iron transport</keyword>
<feature type="domain" description="TonB-dependent receptor plug" evidence="15">
    <location>
        <begin position="46"/>
        <end position="151"/>
    </location>
</feature>
<protein>
    <submittedName>
        <fullName evidence="16">TonB-dependent receptor</fullName>
    </submittedName>
</protein>
<keyword evidence="7" id="KW-0406">Ion transport</keyword>
<dbReference type="Proteomes" id="UP001143362">
    <property type="component" value="Unassembled WGS sequence"/>
</dbReference>
<gene>
    <name evidence="16" type="ORF">EYC98_06080</name>
</gene>
<evidence type="ECO:0000256" key="8">
    <source>
        <dbReference type="ARBA" id="ARBA00023077"/>
    </source>
</evidence>
<evidence type="ECO:0000313" key="16">
    <source>
        <dbReference type="EMBL" id="MCX2980440.1"/>
    </source>
</evidence>
<accession>A0ABT3TDQ1</accession>
<keyword evidence="8 12" id="KW-0798">TonB box</keyword>
<evidence type="ECO:0000256" key="4">
    <source>
        <dbReference type="ARBA" id="ARBA00022496"/>
    </source>
</evidence>
<evidence type="ECO:0000256" key="6">
    <source>
        <dbReference type="ARBA" id="ARBA00023004"/>
    </source>
</evidence>
<dbReference type="InterPro" id="IPR039426">
    <property type="entry name" value="TonB-dep_rcpt-like"/>
</dbReference>
<dbReference type="Pfam" id="PF00593">
    <property type="entry name" value="TonB_dep_Rec_b-barrel"/>
    <property type="match status" value="1"/>
</dbReference>
<comment type="subcellular location">
    <subcellularLocation>
        <location evidence="1 11">Cell outer membrane</location>
        <topology evidence="1 11">Multi-pass membrane protein</topology>
    </subcellularLocation>
</comment>
<evidence type="ECO:0000256" key="7">
    <source>
        <dbReference type="ARBA" id="ARBA00023065"/>
    </source>
</evidence>
<dbReference type="PANTHER" id="PTHR32552">
    <property type="entry name" value="FERRICHROME IRON RECEPTOR-RELATED"/>
    <property type="match status" value="1"/>
</dbReference>
<evidence type="ECO:0000256" key="11">
    <source>
        <dbReference type="PROSITE-ProRule" id="PRU01360"/>
    </source>
</evidence>
<evidence type="ECO:0000256" key="9">
    <source>
        <dbReference type="ARBA" id="ARBA00023136"/>
    </source>
</evidence>
<keyword evidence="13" id="KW-0732">Signal</keyword>
<evidence type="ECO:0000256" key="3">
    <source>
        <dbReference type="ARBA" id="ARBA00022452"/>
    </source>
</evidence>
<evidence type="ECO:0000256" key="5">
    <source>
        <dbReference type="ARBA" id="ARBA00022692"/>
    </source>
</evidence>
<dbReference type="RefSeq" id="WP_279244417.1">
    <property type="nucleotide sequence ID" value="NZ_SHNN01000001.1"/>
</dbReference>
<reference evidence="16" key="1">
    <citation type="submission" date="2019-02" db="EMBL/GenBank/DDBJ databases">
        <authorList>
            <person name="Li S.-H."/>
        </authorList>
    </citation>
    <scope>NUCLEOTIDE SEQUENCE</scope>
    <source>
        <strain evidence="16">IMCC14734</strain>
    </source>
</reference>
<evidence type="ECO:0000259" key="15">
    <source>
        <dbReference type="Pfam" id="PF07715"/>
    </source>
</evidence>
<evidence type="ECO:0000256" key="2">
    <source>
        <dbReference type="ARBA" id="ARBA00022448"/>
    </source>
</evidence>
<dbReference type="InterPro" id="IPR012910">
    <property type="entry name" value="Plug_dom"/>
</dbReference>
<dbReference type="EMBL" id="SHNN01000001">
    <property type="protein sequence ID" value="MCX2980440.1"/>
    <property type="molecule type" value="Genomic_DNA"/>
</dbReference>
<evidence type="ECO:0000256" key="13">
    <source>
        <dbReference type="SAM" id="SignalP"/>
    </source>
</evidence>
<dbReference type="PANTHER" id="PTHR32552:SF81">
    <property type="entry name" value="TONB-DEPENDENT OUTER MEMBRANE RECEPTOR"/>
    <property type="match status" value="1"/>
</dbReference>
<comment type="caution">
    <text evidence="16">The sequence shown here is derived from an EMBL/GenBank/DDBJ whole genome shotgun (WGS) entry which is preliminary data.</text>
</comment>
<proteinExistence type="inferred from homology"/>
<dbReference type="InterPro" id="IPR000531">
    <property type="entry name" value="Beta-barrel_TonB"/>
</dbReference>
<evidence type="ECO:0000256" key="1">
    <source>
        <dbReference type="ARBA" id="ARBA00004571"/>
    </source>
</evidence>
<keyword evidence="16" id="KW-0675">Receptor</keyword>
<organism evidence="16 17">
    <name type="scientific">Candidatus Litorirhabdus singularis</name>
    <dbReference type="NCBI Taxonomy" id="2518993"/>
    <lineage>
        <taxon>Bacteria</taxon>
        <taxon>Pseudomonadati</taxon>
        <taxon>Pseudomonadota</taxon>
        <taxon>Gammaproteobacteria</taxon>
        <taxon>Cellvibrionales</taxon>
        <taxon>Halieaceae</taxon>
        <taxon>Candidatus Litorirhabdus</taxon>
    </lineage>
</organism>
<dbReference type="Gene3D" id="2.40.170.20">
    <property type="entry name" value="TonB-dependent receptor, beta-barrel domain"/>
    <property type="match status" value="1"/>
</dbReference>
<keyword evidence="3 11" id="KW-1134">Transmembrane beta strand</keyword>
<keyword evidence="2 11" id="KW-0813">Transport</keyword>
<evidence type="ECO:0000313" key="17">
    <source>
        <dbReference type="Proteomes" id="UP001143362"/>
    </source>
</evidence>
<feature type="chain" id="PRO_5046861806" evidence="13">
    <location>
        <begin position="26"/>
        <end position="762"/>
    </location>
</feature>
<keyword evidence="10 11" id="KW-0998">Cell outer membrane</keyword>
<feature type="signal peptide" evidence="13">
    <location>
        <begin position="1"/>
        <end position="25"/>
    </location>
</feature>
<keyword evidence="5 11" id="KW-0812">Transmembrane</keyword>
<comment type="similarity">
    <text evidence="11 12">Belongs to the TonB-dependent receptor family.</text>
</comment>
<evidence type="ECO:0000256" key="10">
    <source>
        <dbReference type="ARBA" id="ARBA00023237"/>
    </source>
</evidence>
<dbReference type="Pfam" id="PF07715">
    <property type="entry name" value="Plug"/>
    <property type="match status" value="1"/>
</dbReference>
<dbReference type="InterPro" id="IPR036942">
    <property type="entry name" value="Beta-barrel_TonB_sf"/>
</dbReference>
<name>A0ABT3TDQ1_9GAMM</name>
<dbReference type="PROSITE" id="PS52016">
    <property type="entry name" value="TONB_DEPENDENT_REC_3"/>
    <property type="match status" value="1"/>
</dbReference>
<dbReference type="SUPFAM" id="SSF56935">
    <property type="entry name" value="Porins"/>
    <property type="match status" value="1"/>
</dbReference>
<keyword evidence="17" id="KW-1185">Reference proteome</keyword>
<feature type="domain" description="TonB-dependent receptor-like beta-barrel" evidence="14">
    <location>
        <begin position="235"/>
        <end position="706"/>
    </location>
</feature>
<sequence length="762" mass="84575">MQLKHSLTPALVAAIAAFSAPMSMAQGSNLVLEEIVVTAQKKAENLSETPMTVNVITGETFSEYAGFDIRDLDRFTAGIAVTGLDFDVDMAVRGLGSNLDAALDPRVTFYWDNAYSVRQIANFVSQFDLERFELLRGPQGTLYGKSSPAGALTMQTRSPNLENVDGFFQQAFSERDGINSQLAVSLPIVKDTFGIRLAGVYDQNRNQDIENITLGINNQAETKGGRVVALWQASDNIDVRFSYNYVKADKDINSIVEGNGLQYTDRKAVNEFAATSYERHSQAVLEVNWELPNEWLLTSVTSHQRSLMQREFDSDQTDVKGQNQSVTSDIKGAVNQELRLQSVGNDFWDWTAGIFYQDSEAETPVYVDNFVLVGLGVYLPFVAEVTGPAFNDSEEYALFLHNAFHITENGTLTLGLRYNNLERYNQQTFEQLAFLLAGDERVGPLDTTIVEGVPEDVQNLDYDAFTGTLKYQHSFADGLMVYGSYDRGWRSGSANIGGQPLPADWAAFEEESSDNFELGMKWSFMEGRGLFNLTGYYQTYEDFHYGANNVLYVLIDDSFAQGSPVVNADEVSSTGVEAEVSYLIMQNWSFSASMSYNKTKFEQFDDAPCNDPSQDLTTPGDYATCDLKGEPAGTQPEWSGVITSEYYTDVGDRDMEWYLRGLFKAEGEREDVDVDRTISGYAFVDVFTGLRSNDGAWDVSLWAKNLLDEEARLNLSPTIPVPDYALAGQPADSATATINTGYTRLENLLAPRTIGATLALRF</sequence>
<evidence type="ECO:0000259" key="14">
    <source>
        <dbReference type="Pfam" id="PF00593"/>
    </source>
</evidence>
<evidence type="ECO:0000256" key="12">
    <source>
        <dbReference type="RuleBase" id="RU003357"/>
    </source>
</evidence>